<keyword evidence="4" id="KW-0274">FAD</keyword>
<name>A0A7W7B4B3_9SPHN</name>
<dbReference type="Gene3D" id="3.30.70.2190">
    <property type="match status" value="1"/>
</dbReference>
<organism evidence="7 8">
    <name type="scientific">Sphingosinicella soli</name>
    <dbReference type="NCBI Taxonomy" id="333708"/>
    <lineage>
        <taxon>Bacteria</taxon>
        <taxon>Pseudomonadati</taxon>
        <taxon>Pseudomonadota</taxon>
        <taxon>Alphaproteobacteria</taxon>
        <taxon>Sphingomonadales</taxon>
        <taxon>Sphingosinicellaceae</taxon>
        <taxon>Sphingosinicella</taxon>
    </lineage>
</organism>
<dbReference type="PANTHER" id="PTHR43716">
    <property type="entry name" value="D-2-HYDROXYGLUTARATE DEHYDROGENASE, MITOCHONDRIAL"/>
    <property type="match status" value="1"/>
</dbReference>
<evidence type="ECO:0000256" key="1">
    <source>
        <dbReference type="ARBA" id="ARBA00001974"/>
    </source>
</evidence>
<comment type="similarity">
    <text evidence="2">Belongs to the FAD-binding oxidoreductase/transferase type 4 family.</text>
</comment>
<sequence>MAAIVQALIDVLGEQGVVHGEDVRARAEGWASAESCKALAVVRPSSTHEVSTVLALCHRNKVEVVPYGGGTGLVRGAIAAPGQILLSLDRMQKIESLSAVDRTAVVEAGVTLHALQQAADSADLFFPLDLGARGSATIGGNIATNAGGNRVVRFGMMREMVLGLEAVLPDGSVLSSMNRMIKNNSGYDLKQLLIGSEGTLGVVTRAVLRLREKCPDKSVALISVRTFSDVIHAFRHLDRWLGGSLSAFEVMWREFYDTVTGARAGRPPLPAGAPYYILVESVGGGTAPEQSFETVLAALASEGRIVDAVIAASQAQCDTIWGIRDDVEALMSHGPVFMFDVSLPISRMEAYVGEIRSKLDARWPDNACIVWGHIGDCNLHVWIFVQSDSVAVHAAVSEIVYAPLAEYDGSISAEHGIGEEKRDYLGYTRSAVEIDMMRRLKTVFDPDNIMNPGKILPRGAGAA</sequence>
<dbReference type="Pfam" id="PF02913">
    <property type="entry name" value="FAD-oxidase_C"/>
    <property type="match status" value="1"/>
</dbReference>
<evidence type="ECO:0000256" key="5">
    <source>
        <dbReference type="ARBA" id="ARBA00023002"/>
    </source>
</evidence>
<dbReference type="AlphaFoldDB" id="A0A7W7B4B3"/>
<comment type="cofactor">
    <cofactor evidence="1">
        <name>FAD</name>
        <dbReference type="ChEBI" id="CHEBI:57692"/>
    </cofactor>
</comment>
<protein>
    <submittedName>
        <fullName evidence="7">FAD/FMN-containing dehydrogenase</fullName>
    </submittedName>
</protein>
<dbReference type="InterPro" id="IPR016164">
    <property type="entry name" value="FAD-linked_Oxase-like_C"/>
</dbReference>
<dbReference type="GO" id="GO:0016491">
    <property type="term" value="F:oxidoreductase activity"/>
    <property type="evidence" value="ECO:0007669"/>
    <property type="project" value="UniProtKB-KW"/>
</dbReference>
<keyword evidence="3" id="KW-0285">Flavoprotein</keyword>
<dbReference type="Pfam" id="PF01565">
    <property type="entry name" value="FAD_binding_4"/>
    <property type="match status" value="1"/>
</dbReference>
<dbReference type="EMBL" id="JACHNZ010000025">
    <property type="protein sequence ID" value="MBB4632657.1"/>
    <property type="molecule type" value="Genomic_DNA"/>
</dbReference>
<evidence type="ECO:0000313" key="8">
    <source>
        <dbReference type="Proteomes" id="UP000566324"/>
    </source>
</evidence>
<evidence type="ECO:0000256" key="2">
    <source>
        <dbReference type="ARBA" id="ARBA00008000"/>
    </source>
</evidence>
<keyword evidence="8" id="KW-1185">Reference proteome</keyword>
<comment type="caution">
    <text evidence="7">The sequence shown here is derived from an EMBL/GenBank/DDBJ whole genome shotgun (WGS) entry which is preliminary data.</text>
</comment>
<dbReference type="Gene3D" id="1.10.45.10">
    <property type="entry name" value="Vanillyl-alcohol Oxidase, Chain A, domain 4"/>
    <property type="match status" value="1"/>
</dbReference>
<reference evidence="7 8" key="1">
    <citation type="submission" date="2020-08" db="EMBL/GenBank/DDBJ databases">
        <title>Genomic Encyclopedia of Type Strains, Phase IV (KMG-IV): sequencing the most valuable type-strain genomes for metagenomic binning, comparative biology and taxonomic classification.</title>
        <authorList>
            <person name="Goeker M."/>
        </authorList>
    </citation>
    <scope>NUCLEOTIDE SEQUENCE [LARGE SCALE GENOMIC DNA]</scope>
    <source>
        <strain evidence="7 8">DSM 17328</strain>
    </source>
</reference>
<dbReference type="InterPro" id="IPR006094">
    <property type="entry name" value="Oxid_FAD_bind_N"/>
</dbReference>
<evidence type="ECO:0000259" key="6">
    <source>
        <dbReference type="PROSITE" id="PS51387"/>
    </source>
</evidence>
<dbReference type="RefSeq" id="WP_184069559.1">
    <property type="nucleotide sequence ID" value="NZ_JACHNZ010000025.1"/>
</dbReference>
<dbReference type="InterPro" id="IPR016167">
    <property type="entry name" value="FAD-bd_PCMH_sub1"/>
</dbReference>
<dbReference type="InterPro" id="IPR036318">
    <property type="entry name" value="FAD-bd_PCMH-like_sf"/>
</dbReference>
<evidence type="ECO:0000256" key="3">
    <source>
        <dbReference type="ARBA" id="ARBA00022630"/>
    </source>
</evidence>
<evidence type="ECO:0000256" key="4">
    <source>
        <dbReference type="ARBA" id="ARBA00022827"/>
    </source>
</evidence>
<dbReference type="GO" id="GO:0071949">
    <property type="term" value="F:FAD binding"/>
    <property type="evidence" value="ECO:0007669"/>
    <property type="project" value="InterPro"/>
</dbReference>
<keyword evidence="5" id="KW-0560">Oxidoreductase</keyword>
<dbReference type="InterPro" id="IPR016166">
    <property type="entry name" value="FAD-bd_PCMH"/>
</dbReference>
<dbReference type="GO" id="GO:0022904">
    <property type="term" value="P:respiratory electron transport chain"/>
    <property type="evidence" value="ECO:0007669"/>
    <property type="project" value="TreeGrafter"/>
</dbReference>
<dbReference type="InterPro" id="IPR051264">
    <property type="entry name" value="FAD-oxidored/transferase_4"/>
</dbReference>
<proteinExistence type="inferred from homology"/>
<dbReference type="InterPro" id="IPR016171">
    <property type="entry name" value="Vanillyl_alc_oxidase_C-sub2"/>
</dbReference>
<dbReference type="InterPro" id="IPR004113">
    <property type="entry name" value="FAD-bd_oxidored_4_C"/>
</dbReference>
<feature type="domain" description="FAD-binding PCMH-type" evidence="6">
    <location>
        <begin position="34"/>
        <end position="213"/>
    </location>
</feature>
<dbReference type="InterPro" id="IPR016169">
    <property type="entry name" value="FAD-bd_PCMH_sub2"/>
</dbReference>
<evidence type="ECO:0000313" key="7">
    <source>
        <dbReference type="EMBL" id="MBB4632657.1"/>
    </source>
</evidence>
<dbReference type="PROSITE" id="PS51387">
    <property type="entry name" value="FAD_PCMH"/>
    <property type="match status" value="1"/>
</dbReference>
<dbReference type="SUPFAM" id="SSF56176">
    <property type="entry name" value="FAD-binding/transporter-associated domain-like"/>
    <property type="match status" value="1"/>
</dbReference>
<dbReference type="Gene3D" id="3.30.465.10">
    <property type="match status" value="1"/>
</dbReference>
<dbReference type="PANTHER" id="PTHR43716:SF1">
    <property type="entry name" value="D-2-HYDROXYGLUTARATE DEHYDROGENASE, MITOCHONDRIAL"/>
    <property type="match status" value="1"/>
</dbReference>
<accession>A0A7W7B4B3</accession>
<gene>
    <name evidence="7" type="ORF">GGQ98_002284</name>
</gene>
<dbReference type="FunFam" id="1.10.45.10:FF:000001">
    <property type="entry name" value="D-lactate dehydrogenase mitochondrial"/>
    <property type="match status" value="1"/>
</dbReference>
<dbReference type="Gene3D" id="3.30.43.10">
    <property type="entry name" value="Uridine Diphospho-n-acetylenolpyruvylglucosamine Reductase, domain 2"/>
    <property type="match status" value="1"/>
</dbReference>
<dbReference type="SUPFAM" id="SSF55103">
    <property type="entry name" value="FAD-linked oxidases, C-terminal domain"/>
    <property type="match status" value="1"/>
</dbReference>
<dbReference type="Proteomes" id="UP000566324">
    <property type="component" value="Unassembled WGS sequence"/>
</dbReference>
<dbReference type="Gene3D" id="3.30.70.2740">
    <property type="match status" value="1"/>
</dbReference>